<dbReference type="STRING" id="1406858.GCA_000710895_06259"/>
<dbReference type="UniPathway" id="UPA00560"/>
<comment type="pathway">
    <text evidence="1">Amine and polyamine degradation; ethanolamine degradation.</text>
</comment>
<dbReference type="Gene3D" id="3.20.20.70">
    <property type="entry name" value="Aldolase class I"/>
    <property type="match status" value="1"/>
</dbReference>
<dbReference type="Pfam" id="PF06751">
    <property type="entry name" value="EutB"/>
    <property type="match status" value="1"/>
</dbReference>
<dbReference type="GO" id="GO:0008851">
    <property type="term" value="F:ethanolamine ammonia-lyase activity"/>
    <property type="evidence" value="ECO:0007669"/>
    <property type="project" value="UniProtKB-UniRule"/>
</dbReference>
<comment type="similarity">
    <text evidence="1">Belongs to the EutB family.</text>
</comment>
<dbReference type="HAMAP" id="MF_00861">
    <property type="entry name" value="EutB"/>
    <property type="match status" value="1"/>
</dbReference>
<dbReference type="Gene3D" id="1.10.220.70">
    <property type="entry name" value="lyase"/>
    <property type="match status" value="1"/>
</dbReference>
<keyword evidence="1 2" id="KW-0456">Lyase</keyword>
<dbReference type="AlphaFoldDB" id="A0A378YUT1"/>
<dbReference type="Gene3D" id="2.30.170.30">
    <property type="entry name" value="ethanolamine ammonia-lyase heavy chain domain like"/>
    <property type="match status" value="1"/>
</dbReference>
<protein>
    <recommendedName>
        <fullName evidence="1">Ethanolamine ammonia-lyase large subunit</fullName>
        <shortName evidence="1">EAL large subunit</shortName>
        <ecNumber evidence="1">4.3.1.7</ecNumber>
    </recommendedName>
</protein>
<dbReference type="InterPro" id="IPR044939">
    <property type="entry name" value="EutB_dom_2_sf"/>
</dbReference>
<dbReference type="InterPro" id="IPR010628">
    <property type="entry name" value="EutB"/>
</dbReference>
<keyword evidence="1" id="KW-1283">Bacterial microcompartment</keyword>
<dbReference type="NCBIfam" id="NF011649">
    <property type="entry name" value="PRK15067.1"/>
    <property type="match status" value="1"/>
</dbReference>
<dbReference type="GO" id="GO:0031471">
    <property type="term" value="C:ethanolamine degradation polyhedral organelle"/>
    <property type="evidence" value="ECO:0007669"/>
    <property type="project" value="UniProtKB-UniRule"/>
</dbReference>
<feature type="binding site" evidence="1">
    <location>
        <begin position="164"/>
        <end position="166"/>
    </location>
    <ligand>
        <name>substrate</name>
    </ligand>
</feature>
<evidence type="ECO:0000313" key="3">
    <source>
        <dbReference type="Proteomes" id="UP000255467"/>
    </source>
</evidence>
<keyword evidence="1" id="KW-0170">Cobalt</keyword>
<keyword evidence="1" id="KW-0846">Cobalamin</keyword>
<dbReference type="EC" id="4.3.1.7" evidence="1"/>
<dbReference type="GO" id="GO:0009350">
    <property type="term" value="C:ethanolamine ammonia-lyase complex"/>
    <property type="evidence" value="ECO:0007669"/>
    <property type="project" value="UniProtKB-UniRule"/>
</dbReference>
<comment type="subunit">
    <text evidence="1">The basic unit is a heterodimer which dimerizes to form tetramers. The heterotetramers trimerize; 6 large subunits form a core ring with 6 small subunits projecting outwards.</text>
</comment>
<feature type="binding site" evidence="1">
    <location>
        <position position="372"/>
    </location>
    <ligand>
        <name>substrate</name>
    </ligand>
</feature>
<reference evidence="2 3" key="1">
    <citation type="submission" date="2018-06" db="EMBL/GenBank/DDBJ databases">
        <authorList>
            <consortium name="Pathogen Informatics"/>
            <person name="Doyle S."/>
        </authorList>
    </citation>
    <scope>NUCLEOTIDE SEQUENCE [LARGE SCALE GENOMIC DNA]</scope>
    <source>
        <strain evidence="2 3">NCTC1934</strain>
    </source>
</reference>
<feature type="binding site" evidence="1">
    <location>
        <position position="411"/>
    </location>
    <ligand>
        <name>adenosylcob(III)alamin</name>
        <dbReference type="ChEBI" id="CHEBI:18408"/>
    </ligand>
</feature>
<comment type="function">
    <text evidence="1">Catalyzes the deamination of various vicinal amino-alcohols to oxo compounds. Allows this organism to utilize ethanolamine as the sole source of nitrogen and carbon in the presence of vitamin B12.</text>
</comment>
<name>A0A378YUT1_9NOCA</name>
<comment type="cofactor">
    <cofactor evidence="1">
        <name>adenosylcob(III)alamin</name>
        <dbReference type="ChEBI" id="CHEBI:18408"/>
    </cofactor>
    <text evidence="1">Binds between the large and small subunits.</text>
</comment>
<feature type="binding site" evidence="1">
    <location>
        <position position="300"/>
    </location>
    <ligand>
        <name>adenosylcob(III)alamin</name>
        <dbReference type="ChEBI" id="CHEBI:18408"/>
    </ligand>
</feature>
<sequence>MTVYQQRIGGVSYRFDGLVELLAKATPRRSGDELAGCAAHSDAERAAAQWALAEVPLLTFLNDVVVPYESDEVTRLIVDTHDRVAFQQISHLTVGGLRDWLLAVAATEHAAATFAAVSRGLTPEMVAAVSKLMRNQDLIAVASATEVRSGFRTTVGLPGTLATRLQPNHPTDDPRGIAAAVLDGLLLGCGDAVIGINPATDSPRATADLLHLLDEVRQRFDIPTQSCVLSHVTTTLGLIEAGAPVDLVFQSVAGTEGANSGFGVNISLLREANAAGRALGRGTVGDNVMYLETGQGSALSAGAHLGTGGNPVDQQTLEARAYAVCRDLDPLLVNTVVGFIGPEYLYDGKQIIRAGLEDHFCGKLLGLPMGVDVCYTNHAEADQDDMDTLLTLLGAAGVAFVIAVPGADDVMLGYQSLAYHDALYVRKVLGLRPAPEFAGWLDRLGMLDADGRVRPVEPLTSPLRALASAS</sequence>
<comment type="subcellular location">
    <subcellularLocation>
        <location evidence="1">Bacterial microcompartment</location>
    </subcellularLocation>
</comment>
<dbReference type="InterPro" id="IPR044941">
    <property type="entry name" value="EutB_N_sf"/>
</dbReference>
<feature type="binding site" evidence="1">
    <location>
        <position position="197"/>
    </location>
    <ligand>
        <name>substrate</name>
    </ligand>
</feature>
<dbReference type="Proteomes" id="UP000255467">
    <property type="component" value="Unassembled WGS sequence"/>
</dbReference>
<proteinExistence type="inferred from homology"/>
<feature type="binding site" evidence="1">
    <location>
        <position position="250"/>
    </location>
    <ligand>
        <name>adenosylcob(III)alamin</name>
        <dbReference type="ChEBI" id="CHEBI:18408"/>
    </ligand>
</feature>
<organism evidence="2 3">
    <name type="scientific">Nocardia otitidiscaviarum</name>
    <dbReference type="NCBI Taxonomy" id="1823"/>
    <lineage>
        <taxon>Bacteria</taxon>
        <taxon>Bacillati</taxon>
        <taxon>Actinomycetota</taxon>
        <taxon>Actinomycetes</taxon>
        <taxon>Mycobacteriales</taxon>
        <taxon>Nocardiaceae</taxon>
        <taxon>Nocardia</taxon>
    </lineage>
</organism>
<dbReference type="GO" id="GO:0006520">
    <property type="term" value="P:amino acid metabolic process"/>
    <property type="evidence" value="ECO:0007669"/>
    <property type="project" value="InterPro"/>
</dbReference>
<dbReference type="InterPro" id="IPR013785">
    <property type="entry name" value="Aldolase_TIM"/>
</dbReference>
<gene>
    <name evidence="2" type="primary">eutB_1</name>
    <name evidence="1" type="synonym">eutB</name>
    <name evidence="2" type="ORF">NCTC1934_04164</name>
</gene>
<feature type="binding site" evidence="1">
    <location>
        <position position="292"/>
    </location>
    <ligand>
        <name>substrate</name>
    </ligand>
</feature>
<dbReference type="RefSeq" id="WP_039815476.1">
    <property type="nucleotide sequence ID" value="NZ_UGRY01000002.1"/>
</dbReference>
<evidence type="ECO:0000256" key="1">
    <source>
        <dbReference type="HAMAP-Rule" id="MF_00861"/>
    </source>
</evidence>
<feature type="binding site" evidence="1">
    <location>
        <position position="198"/>
    </location>
    <ligand>
        <name>adenosylcob(III)alamin</name>
        <dbReference type="ChEBI" id="CHEBI:18408"/>
    </ligand>
</feature>
<dbReference type="OrthoDB" id="9770909at2"/>
<dbReference type="PIRSF" id="PIRSF018788">
    <property type="entry name" value="EutB"/>
    <property type="match status" value="1"/>
</dbReference>
<dbReference type="GO" id="GO:0046336">
    <property type="term" value="P:ethanolamine catabolic process"/>
    <property type="evidence" value="ECO:0007669"/>
    <property type="project" value="UniProtKB-UniRule"/>
</dbReference>
<accession>A0A378YUT1</accession>
<dbReference type="EMBL" id="UGRY01000002">
    <property type="protein sequence ID" value="SUA80211.1"/>
    <property type="molecule type" value="Genomic_DNA"/>
</dbReference>
<comment type="catalytic activity">
    <reaction evidence="1">
        <text>ethanolamine = acetaldehyde + NH4(+)</text>
        <dbReference type="Rhea" id="RHEA:15313"/>
        <dbReference type="ChEBI" id="CHEBI:15343"/>
        <dbReference type="ChEBI" id="CHEBI:28938"/>
        <dbReference type="ChEBI" id="CHEBI:57603"/>
        <dbReference type="EC" id="4.3.1.7"/>
    </reaction>
</comment>
<dbReference type="PANTHER" id="PTHR39329">
    <property type="entry name" value="ETHANOLAMINE AMMONIA-LYASE HEAVY CHAIN"/>
    <property type="match status" value="1"/>
</dbReference>
<evidence type="ECO:0000313" key="2">
    <source>
        <dbReference type="EMBL" id="SUA80211.1"/>
    </source>
</evidence>
<keyword evidence="3" id="KW-1185">Reference proteome</keyword>
<dbReference type="GO" id="GO:0031419">
    <property type="term" value="F:cobalamin binding"/>
    <property type="evidence" value="ECO:0007669"/>
    <property type="project" value="UniProtKB-UniRule"/>
</dbReference>
<dbReference type="GO" id="GO:0005829">
    <property type="term" value="C:cytosol"/>
    <property type="evidence" value="ECO:0007669"/>
    <property type="project" value="TreeGrafter"/>
</dbReference>
<dbReference type="PANTHER" id="PTHR39329:SF1">
    <property type="entry name" value="ETHANOLAMINE AMMONIA-LYASE LARGE SUBUNIT"/>
    <property type="match status" value="1"/>
</dbReference>